<sequence>MKPQMINIQKCMKEFGVTGLSMAIIESGSINSTVCFGSLEAGTDKRVESDSTFSACSISKFLTSMLVMTLTEQGILDLDEDINKLLTSWKVPIHGYNGNVTIRQLLSHQSGVSDPEGSFNELKSEFGTPTPVDLLEGKSPYCKVPIELKYQPEDAFHYSDAGFCIIQLLIEDVTGNPFSKVMSEHLFQPLHMENSTFDPPSQNVSCGHTNEGKVVNDKYPNYPYPAASGLWTTPSDLALVVIELMHALKGESKLNLSSSNAAEMIHPQGGKAWTGLGVFLDQNDKGIEISSLGWGVGFQCMMVAYPQLERGLVIMTNTDLGVHQLEGIIGDVYKAFF</sequence>
<dbReference type="RefSeq" id="WP_148970024.1">
    <property type="nucleotide sequence ID" value="NZ_JBNIKW010000002.1"/>
</dbReference>
<accession>A0A5D4TRP1</accession>
<dbReference type="EMBL" id="VTEZ01000002">
    <property type="protein sequence ID" value="TYS86689.1"/>
    <property type="molecule type" value="Genomic_DNA"/>
</dbReference>
<reference evidence="2 3" key="1">
    <citation type="submission" date="2019-08" db="EMBL/GenBank/DDBJ databases">
        <title>Bacillus genomes from the desert of Cuatro Cienegas, Coahuila.</title>
        <authorList>
            <person name="Olmedo-Alvarez G."/>
        </authorList>
    </citation>
    <scope>NUCLEOTIDE SEQUENCE [LARGE SCALE GENOMIC DNA]</scope>
    <source>
        <strain evidence="2 3">CH87b_3T</strain>
    </source>
</reference>
<dbReference type="Proteomes" id="UP000324269">
    <property type="component" value="Unassembled WGS sequence"/>
</dbReference>
<dbReference type="Gene3D" id="3.40.710.10">
    <property type="entry name" value="DD-peptidase/beta-lactamase superfamily"/>
    <property type="match status" value="1"/>
</dbReference>
<dbReference type="PANTHER" id="PTHR46825:SF12">
    <property type="entry name" value="PENICILLIN-BINDING PROTEIN 4"/>
    <property type="match status" value="1"/>
</dbReference>
<dbReference type="SUPFAM" id="SSF56601">
    <property type="entry name" value="beta-lactamase/transpeptidase-like"/>
    <property type="match status" value="1"/>
</dbReference>
<protein>
    <submittedName>
        <fullName evidence="2">Beta-lactamase family protein</fullName>
    </submittedName>
</protein>
<dbReference type="OrthoDB" id="9797709at2"/>
<proteinExistence type="predicted"/>
<evidence type="ECO:0000259" key="1">
    <source>
        <dbReference type="Pfam" id="PF00144"/>
    </source>
</evidence>
<gene>
    <name evidence="2" type="ORF">FZC85_06720</name>
</gene>
<name>A0A5D4TRP1_9BACI</name>
<dbReference type="AlphaFoldDB" id="A0A5D4TRP1"/>
<dbReference type="Pfam" id="PF00144">
    <property type="entry name" value="Beta-lactamase"/>
    <property type="match status" value="1"/>
</dbReference>
<dbReference type="InterPro" id="IPR001466">
    <property type="entry name" value="Beta-lactam-related"/>
</dbReference>
<dbReference type="InterPro" id="IPR050491">
    <property type="entry name" value="AmpC-like"/>
</dbReference>
<dbReference type="InterPro" id="IPR012338">
    <property type="entry name" value="Beta-lactam/transpept-like"/>
</dbReference>
<evidence type="ECO:0000313" key="3">
    <source>
        <dbReference type="Proteomes" id="UP000324269"/>
    </source>
</evidence>
<dbReference type="PANTHER" id="PTHR46825">
    <property type="entry name" value="D-ALANYL-D-ALANINE-CARBOXYPEPTIDASE/ENDOPEPTIDASE AMPH"/>
    <property type="match status" value="1"/>
</dbReference>
<comment type="caution">
    <text evidence="2">The sequence shown here is derived from an EMBL/GenBank/DDBJ whole genome shotgun (WGS) entry which is preliminary data.</text>
</comment>
<evidence type="ECO:0000313" key="2">
    <source>
        <dbReference type="EMBL" id="TYS86689.1"/>
    </source>
</evidence>
<feature type="domain" description="Beta-lactamase-related" evidence="1">
    <location>
        <begin position="8"/>
        <end position="320"/>
    </location>
</feature>
<organism evidence="2 3">
    <name type="scientific">Rossellomorea aquimaris</name>
    <dbReference type="NCBI Taxonomy" id="189382"/>
    <lineage>
        <taxon>Bacteria</taxon>
        <taxon>Bacillati</taxon>
        <taxon>Bacillota</taxon>
        <taxon>Bacilli</taxon>
        <taxon>Bacillales</taxon>
        <taxon>Bacillaceae</taxon>
        <taxon>Rossellomorea</taxon>
    </lineage>
</organism>